<comment type="similarity">
    <text evidence="2">Belongs to the methyl-accepting chemotaxis (MCP) protein family.</text>
</comment>
<name>F4QIU0_9CAUL</name>
<dbReference type="Pfam" id="PF07238">
    <property type="entry name" value="PilZ"/>
    <property type="match status" value="1"/>
</dbReference>
<sequence length="734" mass="79126">MRLTIRQKLLFMVGVFFVPITLMSWLFLDQAQREIRFSSREIDGVAAHLSVLPTFDALAKQSATGQAAEPPARDITAAKAMVPAAVEAFEGASSGGSTVARDKALEVITAIADASNLTLDPDLDTYYLMDAMSFKAPQANRDVSEFLSVLRSVDATVPGATRRQLVLELGKFQTGWRGQVTSLEKSMDQAPELKEALGAKTSAYKAAAEAFDSLANQAVDQLDATQAIAESDVTALMTAYDAYLGQAKILSTATAAQLKGRLEQRVHRLETRLFGLLGIAGAASIVAIFMALWLSRSVMGAIRAITGNLRDLADHDINAEIPESRRQDEIGEVGKALVYFRSKVIEKMADASSDVKRNSLIVKEKERINSLSVRVKNSITDVIDAIQILSASISETTDDVSVTARSTREELSAAVQKLATAAEDVTRVSESMGRVSMAFAEIEHSSRRSADLSAEVNLEIQKSQQVADSLMQVVGRIGDASKLIHDIAQQTNLLALNATIEAARAGEAGRGFAVVAGEVKSLAGQTAKATHEIEDQINSVSAAACTMADSIAQMHALLEHVSQSSASVAQSVQQQSLETQEIRSTLQQAAADNKDAVGIIYRLPEATRKTEKSADTMRQISADMSQTSTDMQAELSILLEEMIDKRMSARYASTEKIDVKFKGRLYAGVRLLDVSETGARLGGIADARVDDELTLIMDDDVELDGRVAWVGTDTIGVRLNEAKFSQMQIMQLAA</sequence>
<evidence type="ECO:0000259" key="6">
    <source>
        <dbReference type="PROSITE" id="PS50885"/>
    </source>
</evidence>
<keyword evidence="4" id="KW-0472">Membrane</keyword>
<keyword evidence="4" id="KW-1133">Transmembrane helix</keyword>
<dbReference type="AlphaFoldDB" id="F4QIU0"/>
<protein>
    <submittedName>
        <fullName evidence="7">Methyl-accepting chemotaxis protein MCP signaling domain protein</fullName>
    </submittedName>
</protein>
<feature type="domain" description="HAMP" evidence="6">
    <location>
        <begin position="296"/>
        <end position="349"/>
    </location>
</feature>
<feature type="transmembrane region" description="Helical" evidence="4">
    <location>
        <begin position="273"/>
        <end position="294"/>
    </location>
</feature>
<dbReference type="Gene3D" id="1.10.287.950">
    <property type="entry name" value="Methyl-accepting chemotaxis protein"/>
    <property type="match status" value="1"/>
</dbReference>
<dbReference type="STRING" id="715226.ABI_02810"/>
<dbReference type="HOGENOM" id="CLU_000445_107_27_5"/>
<evidence type="ECO:0000256" key="4">
    <source>
        <dbReference type="SAM" id="Phobius"/>
    </source>
</evidence>
<dbReference type="PANTHER" id="PTHR32089:SF112">
    <property type="entry name" value="LYSOZYME-LIKE PROTEIN-RELATED"/>
    <property type="match status" value="1"/>
</dbReference>
<evidence type="ECO:0000259" key="5">
    <source>
        <dbReference type="PROSITE" id="PS50111"/>
    </source>
</evidence>
<evidence type="ECO:0000313" key="8">
    <source>
        <dbReference type="Proteomes" id="UP000006512"/>
    </source>
</evidence>
<evidence type="ECO:0000256" key="2">
    <source>
        <dbReference type="ARBA" id="ARBA00029447"/>
    </source>
</evidence>
<evidence type="ECO:0000256" key="3">
    <source>
        <dbReference type="PROSITE-ProRule" id="PRU00284"/>
    </source>
</evidence>
<dbReference type="SMART" id="SM00304">
    <property type="entry name" value="HAMP"/>
    <property type="match status" value="1"/>
</dbReference>
<dbReference type="eggNOG" id="COG0840">
    <property type="taxonomic scope" value="Bacteria"/>
</dbReference>
<dbReference type="Proteomes" id="UP000006512">
    <property type="component" value="Unassembled WGS sequence"/>
</dbReference>
<dbReference type="Gene3D" id="6.10.340.10">
    <property type="match status" value="1"/>
</dbReference>
<dbReference type="GO" id="GO:0035438">
    <property type="term" value="F:cyclic-di-GMP binding"/>
    <property type="evidence" value="ECO:0007669"/>
    <property type="project" value="InterPro"/>
</dbReference>
<dbReference type="SUPFAM" id="SSF141371">
    <property type="entry name" value="PilZ domain-like"/>
    <property type="match status" value="1"/>
</dbReference>
<dbReference type="InterPro" id="IPR009875">
    <property type="entry name" value="PilZ_domain"/>
</dbReference>
<accession>F4QIU0</accession>
<evidence type="ECO:0000256" key="1">
    <source>
        <dbReference type="ARBA" id="ARBA00023224"/>
    </source>
</evidence>
<feature type="domain" description="Methyl-accepting transducer" evidence="5">
    <location>
        <begin position="389"/>
        <end position="628"/>
    </location>
</feature>
<dbReference type="GO" id="GO:0016020">
    <property type="term" value="C:membrane"/>
    <property type="evidence" value="ECO:0007669"/>
    <property type="project" value="InterPro"/>
</dbReference>
<dbReference type="PROSITE" id="PS50885">
    <property type="entry name" value="HAMP"/>
    <property type="match status" value="1"/>
</dbReference>
<organism evidence="7 8">
    <name type="scientific">Asticcacaulis biprosthecium C19</name>
    <dbReference type="NCBI Taxonomy" id="715226"/>
    <lineage>
        <taxon>Bacteria</taxon>
        <taxon>Pseudomonadati</taxon>
        <taxon>Pseudomonadota</taxon>
        <taxon>Alphaproteobacteria</taxon>
        <taxon>Caulobacterales</taxon>
        <taxon>Caulobacteraceae</taxon>
        <taxon>Asticcacaulis</taxon>
    </lineage>
</organism>
<dbReference type="SMART" id="SM00283">
    <property type="entry name" value="MA"/>
    <property type="match status" value="1"/>
</dbReference>
<dbReference type="PROSITE" id="PS50111">
    <property type="entry name" value="CHEMOTAXIS_TRANSDUC_2"/>
    <property type="match status" value="1"/>
</dbReference>
<gene>
    <name evidence="7" type="ORF">ABI_02810</name>
</gene>
<dbReference type="InterPro" id="IPR003660">
    <property type="entry name" value="HAMP_dom"/>
</dbReference>
<dbReference type="Pfam" id="PF00672">
    <property type="entry name" value="HAMP"/>
    <property type="match status" value="1"/>
</dbReference>
<dbReference type="InterPro" id="IPR004089">
    <property type="entry name" value="MCPsignal_dom"/>
</dbReference>
<keyword evidence="4" id="KW-0812">Transmembrane</keyword>
<dbReference type="SUPFAM" id="SSF58104">
    <property type="entry name" value="Methyl-accepting chemotaxis protein (MCP) signaling domain"/>
    <property type="match status" value="1"/>
</dbReference>
<evidence type="ECO:0000313" key="7">
    <source>
        <dbReference type="EMBL" id="EGF91849.1"/>
    </source>
</evidence>
<feature type="transmembrane region" description="Helical" evidence="4">
    <location>
        <begin position="9"/>
        <end position="28"/>
    </location>
</feature>
<dbReference type="GO" id="GO:0007165">
    <property type="term" value="P:signal transduction"/>
    <property type="evidence" value="ECO:0007669"/>
    <property type="project" value="UniProtKB-KW"/>
</dbReference>
<dbReference type="EMBL" id="GL883077">
    <property type="protein sequence ID" value="EGF91849.1"/>
    <property type="molecule type" value="Genomic_DNA"/>
</dbReference>
<keyword evidence="1 3" id="KW-0807">Transducer</keyword>
<reference evidence="8" key="1">
    <citation type="submission" date="2011-03" db="EMBL/GenBank/DDBJ databases">
        <title>Draft genome sequence of Brevundimonas diminuta.</title>
        <authorList>
            <person name="Brown P.J.B."/>
            <person name="Buechlein A."/>
            <person name="Hemmerich C."/>
            <person name="Brun Y.V."/>
        </authorList>
    </citation>
    <scope>NUCLEOTIDE SEQUENCE [LARGE SCALE GENOMIC DNA]</scope>
    <source>
        <strain evidence="8">C19</strain>
    </source>
</reference>
<dbReference type="Pfam" id="PF00015">
    <property type="entry name" value="MCPsignal"/>
    <property type="match status" value="1"/>
</dbReference>
<keyword evidence="8" id="KW-1185">Reference proteome</keyword>
<dbReference type="PANTHER" id="PTHR32089">
    <property type="entry name" value="METHYL-ACCEPTING CHEMOTAXIS PROTEIN MCPB"/>
    <property type="match status" value="1"/>
</dbReference>
<proteinExistence type="inferred from homology"/>